<dbReference type="PANTHER" id="PTHR46233:SF3">
    <property type="entry name" value="HYDROXYACYLGLUTATHIONE HYDROLASE GLOC"/>
    <property type="match status" value="1"/>
</dbReference>
<reference evidence="6" key="1">
    <citation type="submission" date="2020-10" db="EMBL/GenBank/DDBJ databases">
        <authorList>
            <person name="Gilroy R."/>
        </authorList>
    </citation>
    <scope>NUCLEOTIDE SEQUENCE</scope>
    <source>
        <strain evidence="6">17113</strain>
    </source>
</reference>
<feature type="domain" description="Metallo-beta-lactamase" evidence="5">
    <location>
        <begin position="14"/>
        <end position="187"/>
    </location>
</feature>
<dbReference type="SMART" id="SM00849">
    <property type="entry name" value="Lactamase_B"/>
    <property type="match status" value="1"/>
</dbReference>
<dbReference type="Proteomes" id="UP000823634">
    <property type="component" value="Unassembled WGS sequence"/>
</dbReference>
<gene>
    <name evidence="6" type="ORF">IAC61_03165</name>
</gene>
<evidence type="ECO:0000256" key="1">
    <source>
        <dbReference type="ARBA" id="ARBA00001947"/>
    </source>
</evidence>
<dbReference type="GO" id="GO:0016787">
    <property type="term" value="F:hydrolase activity"/>
    <property type="evidence" value="ECO:0007669"/>
    <property type="project" value="UniProtKB-KW"/>
</dbReference>
<dbReference type="InterPro" id="IPR001279">
    <property type="entry name" value="Metallo-B-lactamas"/>
</dbReference>
<dbReference type="Pfam" id="PF00753">
    <property type="entry name" value="Lactamase_B"/>
    <property type="match status" value="1"/>
</dbReference>
<evidence type="ECO:0000313" key="6">
    <source>
        <dbReference type="EMBL" id="MBO8426303.1"/>
    </source>
</evidence>
<dbReference type="InterPro" id="IPR051453">
    <property type="entry name" value="MBL_Glyoxalase_II"/>
</dbReference>
<evidence type="ECO:0000256" key="4">
    <source>
        <dbReference type="ARBA" id="ARBA00022833"/>
    </source>
</evidence>
<evidence type="ECO:0000256" key="3">
    <source>
        <dbReference type="ARBA" id="ARBA00022801"/>
    </source>
</evidence>
<comment type="cofactor">
    <cofactor evidence="1">
        <name>Zn(2+)</name>
        <dbReference type="ChEBI" id="CHEBI:29105"/>
    </cofactor>
</comment>
<dbReference type="SUPFAM" id="SSF56281">
    <property type="entry name" value="Metallo-hydrolase/oxidoreductase"/>
    <property type="match status" value="1"/>
</dbReference>
<keyword evidence="4" id="KW-0862">Zinc</keyword>
<dbReference type="EMBL" id="JADINA010000021">
    <property type="protein sequence ID" value="MBO8426303.1"/>
    <property type="molecule type" value="Genomic_DNA"/>
</dbReference>
<dbReference type="Gene3D" id="3.60.15.10">
    <property type="entry name" value="Ribonuclease Z/Hydroxyacylglutathione hydrolase-like"/>
    <property type="match status" value="1"/>
</dbReference>
<proteinExistence type="predicted"/>
<evidence type="ECO:0000313" key="7">
    <source>
        <dbReference type="Proteomes" id="UP000823634"/>
    </source>
</evidence>
<keyword evidence="3" id="KW-0378">Hydrolase</keyword>
<dbReference type="GO" id="GO:0046872">
    <property type="term" value="F:metal ion binding"/>
    <property type="evidence" value="ECO:0007669"/>
    <property type="project" value="UniProtKB-KW"/>
</dbReference>
<comment type="caution">
    <text evidence="6">The sequence shown here is derived from an EMBL/GenBank/DDBJ whole genome shotgun (WGS) entry which is preliminary data.</text>
</comment>
<protein>
    <submittedName>
        <fullName evidence="6">MBL fold metallo-hydrolase</fullName>
    </submittedName>
</protein>
<accession>A0A9D9DER1</accession>
<name>A0A9D9DER1_9FIRM</name>
<dbReference type="AlphaFoldDB" id="A0A9D9DER1"/>
<evidence type="ECO:0000256" key="2">
    <source>
        <dbReference type="ARBA" id="ARBA00022723"/>
    </source>
</evidence>
<dbReference type="CDD" id="cd06262">
    <property type="entry name" value="metallo-hydrolase-like_MBL-fold"/>
    <property type="match status" value="1"/>
</dbReference>
<sequence length="207" mass="22356">MDFTINKFCLSPSDCNSYLLSNGDNAIAIDFGLGAKAMANRQPGLRAVFLTHGHADHIASLGLLAEKSPSTQVFIAQEDAPYLLEPKLNLSRELSLGPLSFEGLNPYLLEDGDEISLPGFRVKCLSTPFHTPGSMCFLIGDCLFTGDSLFHLGVGRSDLPGGDEGSRLSSLRKIASLPGKTRFYPGHGKGGTLEDEFSYSPYLRLLN</sequence>
<evidence type="ECO:0000259" key="5">
    <source>
        <dbReference type="SMART" id="SM00849"/>
    </source>
</evidence>
<keyword evidence="2" id="KW-0479">Metal-binding</keyword>
<organism evidence="6 7">
    <name type="scientific">Candidatus Alloenteromonas pullistercoris</name>
    <dbReference type="NCBI Taxonomy" id="2840785"/>
    <lineage>
        <taxon>Bacteria</taxon>
        <taxon>Bacillati</taxon>
        <taxon>Bacillota</taxon>
        <taxon>Bacillota incertae sedis</taxon>
        <taxon>Candidatus Alloenteromonas</taxon>
    </lineage>
</organism>
<reference evidence="6" key="2">
    <citation type="journal article" date="2021" name="PeerJ">
        <title>Extensive microbial diversity within the chicken gut microbiome revealed by metagenomics and culture.</title>
        <authorList>
            <person name="Gilroy R."/>
            <person name="Ravi A."/>
            <person name="Getino M."/>
            <person name="Pursley I."/>
            <person name="Horton D.L."/>
            <person name="Alikhan N.F."/>
            <person name="Baker D."/>
            <person name="Gharbi K."/>
            <person name="Hall N."/>
            <person name="Watson M."/>
            <person name="Adriaenssens E.M."/>
            <person name="Foster-Nyarko E."/>
            <person name="Jarju S."/>
            <person name="Secka A."/>
            <person name="Antonio M."/>
            <person name="Oren A."/>
            <person name="Chaudhuri R.R."/>
            <person name="La Ragione R."/>
            <person name="Hildebrand F."/>
            <person name="Pallen M.J."/>
        </authorList>
    </citation>
    <scope>NUCLEOTIDE SEQUENCE</scope>
    <source>
        <strain evidence="6">17113</strain>
    </source>
</reference>
<dbReference type="PANTHER" id="PTHR46233">
    <property type="entry name" value="HYDROXYACYLGLUTATHIONE HYDROLASE GLOC"/>
    <property type="match status" value="1"/>
</dbReference>
<dbReference type="InterPro" id="IPR036866">
    <property type="entry name" value="RibonucZ/Hydroxyglut_hydro"/>
</dbReference>